<dbReference type="SUPFAM" id="SSF81631">
    <property type="entry name" value="PAP/OAS1 substrate-binding domain"/>
    <property type="match status" value="1"/>
</dbReference>
<keyword evidence="1" id="KW-0548">Nucleotidyltransferase</keyword>
<dbReference type="AlphaFoldDB" id="A0A4R5KH98"/>
<evidence type="ECO:0000313" key="1">
    <source>
        <dbReference type="EMBL" id="TDF94763.1"/>
    </source>
</evidence>
<dbReference type="Gene3D" id="3.30.460.10">
    <property type="entry name" value="Beta Polymerase, domain 2"/>
    <property type="match status" value="1"/>
</dbReference>
<proteinExistence type="predicted"/>
<dbReference type="InterPro" id="IPR007530">
    <property type="entry name" value="Aminoglycoside_adenylylTfrase"/>
</dbReference>
<dbReference type="OrthoDB" id="9776406at2"/>
<reference evidence="1 2" key="1">
    <citation type="submission" date="2019-03" db="EMBL/GenBank/DDBJ databases">
        <title>This is whole genome sequence of Paenibacillus sp MS74 strain.</title>
        <authorList>
            <person name="Trinh H.N."/>
        </authorList>
    </citation>
    <scope>NUCLEOTIDE SEQUENCE [LARGE SCALE GENOMIC DNA]</scope>
    <source>
        <strain evidence="1 2">MS74</strain>
    </source>
</reference>
<keyword evidence="1" id="KW-0808">Transferase</keyword>
<dbReference type="Gene3D" id="1.20.120.330">
    <property type="entry name" value="Nucleotidyltransferases domain 2"/>
    <property type="match status" value="1"/>
</dbReference>
<evidence type="ECO:0000313" key="2">
    <source>
        <dbReference type="Proteomes" id="UP000295636"/>
    </source>
</evidence>
<protein>
    <submittedName>
        <fullName evidence="1">Aminoglycoside 6-adenylyltransferase</fullName>
    </submittedName>
</protein>
<dbReference type="RefSeq" id="WP_133232381.1">
    <property type="nucleotide sequence ID" value="NZ_SMRT01000012.1"/>
</dbReference>
<sequence length="290" mass="33790">MRNEKEMFELIIGLAQKDERVRAVTLEGSRTNPNVPKDMFQDYDVSFHVSEMKSFLLQPDWIDVFGERIIMQTPEAMSMFPPELGRCFSYLMLFTDGNRIDLTLVPLDGYEAYSKEDKLMMVLLDKDGIFPGVPAPTDKDYWVKRPSAEFFADCCNEFWWVSTYVAKGLWRNEILYAQDHLNKIVRPMLIKMLEWEAGIRTNFSVSTGKNGKYLDNYLSEQSWQQLLSTYADGSYKSTWNALLAAGALFRSTAKYVADHFHYEYPHEDDRRVTEYLKHVQQLPPDAAEIY</sequence>
<dbReference type="SUPFAM" id="SSF81301">
    <property type="entry name" value="Nucleotidyltransferase"/>
    <property type="match status" value="1"/>
</dbReference>
<name>A0A4R5KH98_9BACL</name>
<dbReference type="InterPro" id="IPR043519">
    <property type="entry name" value="NT_sf"/>
</dbReference>
<accession>A0A4R5KH98</accession>
<dbReference type="EMBL" id="SMRT01000012">
    <property type="protein sequence ID" value="TDF94763.1"/>
    <property type="molecule type" value="Genomic_DNA"/>
</dbReference>
<dbReference type="GO" id="GO:0016779">
    <property type="term" value="F:nucleotidyltransferase activity"/>
    <property type="evidence" value="ECO:0007669"/>
    <property type="project" value="UniProtKB-KW"/>
</dbReference>
<organism evidence="1 2">
    <name type="scientific">Paenibacillus piri</name>
    <dbReference type="NCBI Taxonomy" id="2547395"/>
    <lineage>
        <taxon>Bacteria</taxon>
        <taxon>Bacillati</taxon>
        <taxon>Bacillota</taxon>
        <taxon>Bacilli</taxon>
        <taxon>Bacillales</taxon>
        <taxon>Paenibacillaceae</taxon>
        <taxon>Paenibacillus</taxon>
    </lineage>
</organism>
<comment type="caution">
    <text evidence="1">The sequence shown here is derived from an EMBL/GenBank/DDBJ whole genome shotgun (WGS) entry which is preliminary data.</text>
</comment>
<dbReference type="PIRSF" id="PIRSF000812">
    <property type="entry name" value="AAD"/>
    <property type="match status" value="1"/>
</dbReference>
<keyword evidence="2" id="KW-1185">Reference proteome</keyword>
<gene>
    <name evidence="1" type="primary">ant(6)</name>
    <name evidence="1" type="ORF">E1757_22670</name>
</gene>
<dbReference type="Proteomes" id="UP000295636">
    <property type="component" value="Unassembled WGS sequence"/>
</dbReference>
<dbReference type="Pfam" id="PF04439">
    <property type="entry name" value="Adenyl_transf"/>
    <property type="match status" value="1"/>
</dbReference>